<name>A0ABQ9WRL6_9EUKA</name>
<proteinExistence type="predicted"/>
<organism evidence="1 2">
    <name type="scientific">Blattamonas nauphoetae</name>
    <dbReference type="NCBI Taxonomy" id="2049346"/>
    <lineage>
        <taxon>Eukaryota</taxon>
        <taxon>Metamonada</taxon>
        <taxon>Preaxostyla</taxon>
        <taxon>Oxymonadida</taxon>
        <taxon>Blattamonas</taxon>
    </lineage>
</organism>
<dbReference type="Proteomes" id="UP001281761">
    <property type="component" value="Unassembled WGS sequence"/>
</dbReference>
<comment type="caution">
    <text evidence="1">The sequence shown here is derived from an EMBL/GenBank/DDBJ whole genome shotgun (WGS) entry which is preliminary data.</text>
</comment>
<accession>A0ABQ9WRL6</accession>
<keyword evidence="2" id="KW-1185">Reference proteome</keyword>
<dbReference type="EMBL" id="JARBJD010000446">
    <property type="protein sequence ID" value="KAK2941968.1"/>
    <property type="molecule type" value="Genomic_DNA"/>
</dbReference>
<evidence type="ECO:0000313" key="2">
    <source>
        <dbReference type="Proteomes" id="UP001281761"/>
    </source>
</evidence>
<evidence type="ECO:0000313" key="1">
    <source>
        <dbReference type="EMBL" id="KAK2941968.1"/>
    </source>
</evidence>
<sequence>MTLPPLLFTDPSYFVVDCTTLTRSRIHFDFQRYLNKNSVLLKTPITQGIVSVTLTILSVPIHVYDPGRVLIGLLDSTAAVPEMAQCLGYEVQDSVLISSSTGLLYLHHRLIEDIPRKAYRRYNLRNGDCVRMEVDMDSNPRTVQFFVNGHNKACFVSYFLGKALHSELTESRDNPDQLQ</sequence>
<protein>
    <submittedName>
        <fullName evidence="1">Uncharacterized protein</fullName>
    </submittedName>
</protein>
<gene>
    <name evidence="1" type="ORF">BLNAU_23121</name>
</gene>
<reference evidence="1 2" key="1">
    <citation type="journal article" date="2022" name="bioRxiv">
        <title>Genomics of Preaxostyla Flagellates Illuminates Evolutionary Transitions and the Path Towards Mitochondrial Loss.</title>
        <authorList>
            <person name="Novak L.V.F."/>
            <person name="Treitli S.C."/>
            <person name="Pyrih J."/>
            <person name="Halakuc P."/>
            <person name="Pipaliya S.V."/>
            <person name="Vacek V."/>
            <person name="Brzon O."/>
            <person name="Soukal P."/>
            <person name="Eme L."/>
            <person name="Dacks J.B."/>
            <person name="Karnkowska A."/>
            <person name="Elias M."/>
            <person name="Hampl V."/>
        </authorList>
    </citation>
    <scope>NUCLEOTIDE SEQUENCE [LARGE SCALE GENOMIC DNA]</scope>
    <source>
        <strain evidence="1">NAU3</strain>
        <tissue evidence="1">Gut</tissue>
    </source>
</reference>